<keyword evidence="2" id="KW-1133">Transmembrane helix</keyword>
<evidence type="ECO:0000256" key="3">
    <source>
        <dbReference type="SAM" id="SignalP"/>
    </source>
</evidence>
<keyword evidence="2" id="KW-0812">Transmembrane</keyword>
<keyword evidence="6" id="KW-1185">Reference proteome</keyword>
<dbReference type="EMBL" id="JAAGWF010000010">
    <property type="protein sequence ID" value="NEK58375.1"/>
    <property type="molecule type" value="Genomic_DNA"/>
</dbReference>
<name>A0A7K3W0H3_9ACTN</name>
<evidence type="ECO:0000256" key="1">
    <source>
        <dbReference type="SAM" id="MobiDB-lite"/>
    </source>
</evidence>
<dbReference type="Pfam" id="PF07987">
    <property type="entry name" value="DUF1775"/>
    <property type="match status" value="1"/>
</dbReference>
<feature type="compositionally biased region" description="Low complexity" evidence="1">
    <location>
        <begin position="184"/>
        <end position="203"/>
    </location>
</feature>
<evidence type="ECO:0000313" key="6">
    <source>
        <dbReference type="Proteomes" id="UP000470246"/>
    </source>
</evidence>
<dbReference type="AlphaFoldDB" id="A0A7K3W0H3"/>
<feature type="chain" id="PRO_5029517118" evidence="3">
    <location>
        <begin position="32"/>
        <end position="235"/>
    </location>
</feature>
<dbReference type="Proteomes" id="UP000470246">
    <property type="component" value="Unassembled WGS sequence"/>
</dbReference>
<keyword evidence="3" id="KW-0732">Signal</keyword>
<dbReference type="Gene3D" id="2.60.40.2230">
    <property type="entry name" value="Uncharacterised protein YcnI-like PF07987, DUF1775"/>
    <property type="match status" value="1"/>
</dbReference>
<dbReference type="RefSeq" id="WP_163481751.1">
    <property type="nucleotide sequence ID" value="NZ_JAAGWF010000010.1"/>
</dbReference>
<evidence type="ECO:0000313" key="5">
    <source>
        <dbReference type="EMBL" id="NEK58375.1"/>
    </source>
</evidence>
<proteinExistence type="predicted"/>
<evidence type="ECO:0000256" key="2">
    <source>
        <dbReference type="SAM" id="Phobius"/>
    </source>
</evidence>
<feature type="signal peptide" evidence="3">
    <location>
        <begin position="1"/>
        <end position="31"/>
    </location>
</feature>
<protein>
    <submittedName>
        <fullName evidence="5">DUF1775 domain-containing protein</fullName>
    </submittedName>
</protein>
<feature type="domain" description="YncI copper-binding" evidence="4">
    <location>
        <begin position="102"/>
        <end position="161"/>
    </location>
</feature>
<gene>
    <name evidence="5" type="ORF">GCU56_10880</name>
</gene>
<feature type="compositionally biased region" description="Low complexity" evidence="1">
    <location>
        <begin position="162"/>
        <end position="174"/>
    </location>
</feature>
<accession>A0A7K3W0H3</accession>
<feature type="transmembrane region" description="Helical" evidence="2">
    <location>
        <begin position="208"/>
        <end position="227"/>
    </location>
</feature>
<feature type="region of interest" description="Disordered" evidence="1">
    <location>
        <begin position="140"/>
        <end position="203"/>
    </location>
</feature>
<keyword evidence="2" id="KW-0472">Membrane</keyword>
<evidence type="ECO:0000259" key="4">
    <source>
        <dbReference type="Pfam" id="PF07987"/>
    </source>
</evidence>
<dbReference type="InterPro" id="IPR038507">
    <property type="entry name" value="YcnI-like_sf"/>
</dbReference>
<organism evidence="5 6">
    <name type="scientific">Geodermatophilus sabuli</name>
    <dbReference type="NCBI Taxonomy" id="1564158"/>
    <lineage>
        <taxon>Bacteria</taxon>
        <taxon>Bacillati</taxon>
        <taxon>Actinomycetota</taxon>
        <taxon>Actinomycetes</taxon>
        <taxon>Geodermatophilales</taxon>
        <taxon>Geodermatophilaceae</taxon>
        <taxon>Geodermatophilus</taxon>
    </lineage>
</organism>
<comment type="caution">
    <text evidence="5">The sequence shown here is derived from an EMBL/GenBank/DDBJ whole genome shotgun (WGS) entry which is preliminary data.</text>
</comment>
<dbReference type="InterPro" id="IPR012533">
    <property type="entry name" value="YcnI-copper_dom"/>
</dbReference>
<sequence length="235" mass="22777">MSTLRVAVRRSLATGLLAAVLVGAGAGTAAAHVEVSAPGAVAGTGPLTVTFSAAAESSSSGIAGMRTQLPEGIAPADVTLTSGPAGWTLTPTADGYDVGGPALPVGADLEYAVTVAQLPFAVTELAFPSIQRYADGSEDAWIERPAPGGPEPEQPAPVISVAPGAPAPATTAPAVPSPTPEAPAPTTDAAPATTPTAAASDDGGVSGGWLAGIGVLVLAATAAAVWFRRSRAGRG</sequence>
<reference evidence="5 6" key="1">
    <citation type="submission" date="2020-02" db="EMBL/GenBank/DDBJ databases">
        <title>Geodermatophilus sabuli CPCC 205279 I12A-02694.</title>
        <authorList>
            <person name="Jiang Z."/>
        </authorList>
    </citation>
    <scope>NUCLEOTIDE SEQUENCE [LARGE SCALE GENOMIC DNA]</scope>
    <source>
        <strain evidence="5 6">I12A-02694</strain>
    </source>
</reference>